<feature type="region of interest" description="Disordered" evidence="3">
    <location>
        <begin position="1"/>
        <end position="34"/>
    </location>
</feature>
<reference evidence="5" key="1">
    <citation type="submission" date="2020-07" db="EMBL/GenBank/DDBJ databases">
        <title>A long reads based de novo assembly of the rainbow trout Arlee double haploid line genome.</title>
        <authorList>
            <person name="Gao G."/>
            <person name="Palti Y."/>
        </authorList>
    </citation>
    <scope>NUCLEOTIDE SEQUENCE [LARGE SCALE GENOMIC DNA]</scope>
</reference>
<dbReference type="InterPro" id="IPR043502">
    <property type="entry name" value="DNA/RNA_pol_sf"/>
</dbReference>
<proteinExistence type="inferred from homology"/>
<dbReference type="Ensembl" id="ENSOMYT00000140008.1">
    <property type="protein sequence ID" value="ENSOMYP00000131780.1"/>
    <property type="gene ID" value="ENSOMYG00000070150.1"/>
</dbReference>
<evidence type="ECO:0000313" key="5">
    <source>
        <dbReference type="Ensembl" id="ENSOMYP00000131780.1"/>
    </source>
</evidence>
<dbReference type="Pfam" id="PF03372">
    <property type="entry name" value="Exo_endo_phos"/>
    <property type="match status" value="1"/>
</dbReference>
<dbReference type="InterPro" id="IPR036691">
    <property type="entry name" value="Endo/exonu/phosph_ase_sf"/>
</dbReference>
<evidence type="ECO:0000256" key="1">
    <source>
        <dbReference type="ARBA" id="ARBA00010879"/>
    </source>
</evidence>
<dbReference type="SUPFAM" id="SSF56219">
    <property type="entry name" value="DNase I-like"/>
    <property type="match status" value="1"/>
</dbReference>
<reference evidence="5" key="2">
    <citation type="submission" date="2025-08" db="UniProtKB">
        <authorList>
            <consortium name="Ensembl"/>
        </authorList>
    </citation>
    <scope>IDENTIFICATION</scope>
</reference>
<evidence type="ECO:0000256" key="3">
    <source>
        <dbReference type="SAM" id="MobiDB-lite"/>
    </source>
</evidence>
<dbReference type="GO" id="GO:0004523">
    <property type="term" value="F:RNA-DNA hybrid ribonuclease activity"/>
    <property type="evidence" value="ECO:0007669"/>
    <property type="project" value="UniProtKB-EC"/>
</dbReference>
<dbReference type="PROSITE" id="PS50878">
    <property type="entry name" value="RT_POL"/>
    <property type="match status" value="1"/>
</dbReference>
<dbReference type="GeneTree" id="ENSGT00940000175536"/>
<dbReference type="Gene3D" id="3.60.10.10">
    <property type="entry name" value="Endonuclease/exonuclease/phosphatase"/>
    <property type="match status" value="1"/>
</dbReference>
<dbReference type="Proteomes" id="UP000694395">
    <property type="component" value="Chromosome 8"/>
</dbReference>
<feature type="domain" description="Reverse transcriptase" evidence="4">
    <location>
        <begin position="585"/>
        <end position="862"/>
    </location>
</feature>
<accession>A0A8K9XEE6</accession>
<feature type="compositionally biased region" description="Basic and acidic residues" evidence="3">
    <location>
        <begin position="1"/>
        <end position="27"/>
    </location>
</feature>
<evidence type="ECO:0000313" key="6">
    <source>
        <dbReference type="Proteomes" id="UP000694395"/>
    </source>
</evidence>
<organism evidence="5 6">
    <name type="scientific">Oncorhynchus mykiss</name>
    <name type="common">Rainbow trout</name>
    <name type="synonym">Salmo gairdneri</name>
    <dbReference type="NCBI Taxonomy" id="8022"/>
    <lineage>
        <taxon>Eukaryota</taxon>
        <taxon>Metazoa</taxon>
        <taxon>Chordata</taxon>
        <taxon>Craniata</taxon>
        <taxon>Vertebrata</taxon>
        <taxon>Euteleostomi</taxon>
        <taxon>Actinopterygii</taxon>
        <taxon>Neopterygii</taxon>
        <taxon>Teleostei</taxon>
        <taxon>Protacanthopterygii</taxon>
        <taxon>Salmoniformes</taxon>
        <taxon>Salmonidae</taxon>
        <taxon>Salmoninae</taxon>
        <taxon>Oncorhynchus</taxon>
    </lineage>
</organism>
<comment type="similarity">
    <text evidence="1">Belongs to the beta type-B retroviral polymerase family. HERV class-II K(HML-2) pol subfamily.</text>
</comment>
<protein>
    <recommendedName>
        <fullName evidence="2">ribonuclease H</fullName>
        <ecNumber evidence="2">3.1.26.4</ecNumber>
    </recommendedName>
</protein>
<dbReference type="SUPFAM" id="SSF56672">
    <property type="entry name" value="DNA/RNA polymerases"/>
    <property type="match status" value="1"/>
</dbReference>
<dbReference type="CDD" id="cd01650">
    <property type="entry name" value="RT_nLTR_like"/>
    <property type="match status" value="1"/>
</dbReference>
<dbReference type="InterPro" id="IPR043128">
    <property type="entry name" value="Rev_trsase/Diguanyl_cyclase"/>
</dbReference>
<dbReference type="PANTHER" id="PTHR19446">
    <property type="entry name" value="REVERSE TRANSCRIPTASES"/>
    <property type="match status" value="1"/>
</dbReference>
<dbReference type="Gene3D" id="3.30.70.270">
    <property type="match status" value="1"/>
</dbReference>
<dbReference type="InterPro" id="IPR005135">
    <property type="entry name" value="Endo/exonuclease/phosphatase"/>
</dbReference>
<sequence>MIEREERERRERQRETERGERRERERGQTTTNNIGHSMEQKAFTILSWNIQGLRSSAFGLKSRNPDFTKEIGNTDIVILQETWYRGDGPTGCPLGYRELVVPSTKLPGVKQGRDSGGMLIWYRADLTHSIKLIKTGTFYIWLEIQKEIILTEKNVLLCATYIPPLESPYFNEDSFSILEGEINHFQAQGHVLVCGDLNARTGQEPDTLSTQGDKHLPGGDSIPSHICPPRHNYDNITNKNGSQLLQLCRTLGMYIVNGRLRGDSYGRYTYSSSLGSSTVDYFITDLNPESLRAFTVSPLTPLSDHSKITVYLNRAIINHEASKPKELSNIKKCYRWKECSLETYQKTIRQQQIQSLLDNFLGKTFRCNSEGVNLAVENLNSIFDLSASLSNLKISNRKPKKINNNDKWFDEECKNLRKKLRNLSNQKHRDPENLSLRLHYGESLKQYRNTLRKKKEQHVRNQLNAIEESIDSNHFWENWKTLNKQQQEELSIQNGDVWVNHFSNLFGSITKNKEQKHIHDQIQILESSIKDYQNPLDYPITLNELQDKIKTLQPKKACGVDGILNEMIKYTDNKFQLAILKLFNIILSSGIFPNIWNQGLITPIHKSGDKFDPNNYRGICVNSNLGKILCIIINSRLVHFLNENNVLSKCQIGFLPNYRTTDHVFTLHTLIDNQTNQNKGKVFSCFVDFKKAFDSIWHEGLLYKLMESGVGGKTYDIIKSMYTNNKCAVKIDKKHTHFFTQGRGVRQGCSLSPTLFNIYINELARALEKSAAPGLPLLESEVKCLLFADDLVLLSPTKEGLQQHLDLMHRFCQTWALTVNLSKTKIMVFQKRSSHQDHKYKFNLDTVALEHTKNYTYLGLNISATGNFHKAVNDLRDKARRAFYAIKRNINFNIPIRIWLKILESVIEPIALYGCEVWGPLTNQDFTKWDKHQIETLHAEFCKNILRVQRRTPNNACRAELGRYPLIIKIQKRAVKFYNHLKGSDSQTFHNKAITYREMNLEKSPLSKLVLGLCSQTQTHPTEPQDNSTIRPNQIMRKQKDNYLTHWKELTKKQSKLECYLALNREYTAAEYLTTVTDPKLRKALTMYRLSEHSLAIEKGRRRQTWLSREDRLCAHCPQNEVETELHFLTSCPMYDHIRETYFPQITQIHKEFENKSKFEKLPYLLGEIPQCAITAARFVTCCHEKRATSEEHTPL</sequence>
<evidence type="ECO:0000259" key="4">
    <source>
        <dbReference type="PROSITE" id="PS50878"/>
    </source>
</evidence>
<reference evidence="5" key="3">
    <citation type="submission" date="2025-09" db="UniProtKB">
        <authorList>
            <consortium name="Ensembl"/>
        </authorList>
    </citation>
    <scope>IDENTIFICATION</scope>
</reference>
<name>A0A8K9XEE6_ONCMY</name>
<evidence type="ECO:0000256" key="2">
    <source>
        <dbReference type="ARBA" id="ARBA00012180"/>
    </source>
</evidence>
<dbReference type="InterPro" id="IPR000477">
    <property type="entry name" value="RT_dom"/>
</dbReference>
<dbReference type="AlphaFoldDB" id="A0A8K9XEE6"/>
<keyword evidence="6" id="KW-1185">Reference proteome</keyword>
<dbReference type="Pfam" id="PF00078">
    <property type="entry name" value="RVT_1"/>
    <property type="match status" value="1"/>
</dbReference>
<dbReference type="EC" id="3.1.26.4" evidence="2"/>